<name>A0AAE0FB87_9CHLO</name>
<accession>A0AAE0FB87</accession>
<organism evidence="1 2">
    <name type="scientific">Cymbomonas tetramitiformis</name>
    <dbReference type="NCBI Taxonomy" id="36881"/>
    <lineage>
        <taxon>Eukaryota</taxon>
        <taxon>Viridiplantae</taxon>
        <taxon>Chlorophyta</taxon>
        <taxon>Pyramimonadophyceae</taxon>
        <taxon>Pyramimonadales</taxon>
        <taxon>Pyramimonadaceae</taxon>
        <taxon>Cymbomonas</taxon>
    </lineage>
</organism>
<proteinExistence type="predicted"/>
<keyword evidence="2" id="KW-1185">Reference proteome</keyword>
<sequence length="299" mass="32522">MRKRLSTDKVHLRGIRDVVQFMGTYLDHGLPASVTDILVYAAYAVELRPYRLDASTVSSYISGVLAWHIEAGSLLKKASIRASEGRTYSLQASARAGTAQGLGQAVQEGITGKARLDGAAPAIWATFSVGYVLSRRSSRHQRLVFMFCTFGCLRLVATCYLRACCELIETGGGVSIRFVAPREDAGMPHVATVRNDQGSLRKLGGRSCLTTTWMLIGPVSSMYQGRFQLWTSDLCMNWRMQCSPMDCLLAPRCSPLLMKLLIAILSAILGMAELPAMGHPEALDVHLYGGGSARQSLGQ</sequence>
<gene>
    <name evidence="1" type="ORF">CYMTET_34360</name>
</gene>
<comment type="caution">
    <text evidence="1">The sequence shown here is derived from an EMBL/GenBank/DDBJ whole genome shotgun (WGS) entry which is preliminary data.</text>
</comment>
<evidence type="ECO:0000313" key="2">
    <source>
        <dbReference type="Proteomes" id="UP001190700"/>
    </source>
</evidence>
<dbReference type="EMBL" id="LGRX02021595">
    <property type="protein sequence ID" value="KAK3256508.1"/>
    <property type="molecule type" value="Genomic_DNA"/>
</dbReference>
<reference evidence="1 2" key="1">
    <citation type="journal article" date="2015" name="Genome Biol. Evol.">
        <title>Comparative Genomics of a Bacterivorous Green Alga Reveals Evolutionary Causalities and Consequences of Phago-Mixotrophic Mode of Nutrition.</title>
        <authorList>
            <person name="Burns J.A."/>
            <person name="Paasch A."/>
            <person name="Narechania A."/>
            <person name="Kim E."/>
        </authorList>
    </citation>
    <scope>NUCLEOTIDE SEQUENCE [LARGE SCALE GENOMIC DNA]</scope>
    <source>
        <strain evidence="1 2">PLY_AMNH</strain>
    </source>
</reference>
<protein>
    <submittedName>
        <fullName evidence="1">Uncharacterized protein</fullName>
    </submittedName>
</protein>
<dbReference type="AlphaFoldDB" id="A0AAE0FB87"/>
<evidence type="ECO:0000313" key="1">
    <source>
        <dbReference type="EMBL" id="KAK3256508.1"/>
    </source>
</evidence>
<dbReference type="Proteomes" id="UP001190700">
    <property type="component" value="Unassembled WGS sequence"/>
</dbReference>